<organism evidence="2 3">
    <name type="scientific">Cordyceps militaris (strain CM01)</name>
    <name type="common">Caterpillar fungus</name>
    <dbReference type="NCBI Taxonomy" id="983644"/>
    <lineage>
        <taxon>Eukaryota</taxon>
        <taxon>Fungi</taxon>
        <taxon>Dikarya</taxon>
        <taxon>Ascomycota</taxon>
        <taxon>Pezizomycotina</taxon>
        <taxon>Sordariomycetes</taxon>
        <taxon>Hypocreomycetidae</taxon>
        <taxon>Hypocreales</taxon>
        <taxon>Cordycipitaceae</taxon>
        <taxon>Cordyceps</taxon>
    </lineage>
</organism>
<gene>
    <name evidence="2" type="ORF">CCM_09496</name>
</gene>
<feature type="chain" id="PRO_5003446679" evidence="1">
    <location>
        <begin position="17"/>
        <end position="371"/>
    </location>
</feature>
<reference evidence="2 3" key="1">
    <citation type="journal article" date="2011" name="Genome Biol.">
        <title>Genome sequence of the insect pathogenic fungus Cordyceps militaris, a valued traditional Chinese medicine.</title>
        <authorList>
            <person name="Zheng P."/>
            <person name="Xia Y."/>
            <person name="Xiao G."/>
            <person name="Xiong C."/>
            <person name="Hu X."/>
            <person name="Zhang S."/>
            <person name="Zheng H."/>
            <person name="Huang Y."/>
            <person name="Zhou Y."/>
            <person name="Wang S."/>
            <person name="Zhao G.P."/>
            <person name="Liu X."/>
            <person name="St Leger R.J."/>
            <person name="Wang C."/>
        </authorList>
    </citation>
    <scope>NUCLEOTIDE SEQUENCE [LARGE SCALE GENOMIC DNA]</scope>
    <source>
        <strain evidence="2 3">CM01</strain>
    </source>
</reference>
<evidence type="ECO:0000313" key="3">
    <source>
        <dbReference type="Proteomes" id="UP000001610"/>
    </source>
</evidence>
<dbReference type="Gene3D" id="2.170.15.10">
    <property type="entry name" value="Proaerolysin, chain A, domain 3"/>
    <property type="match status" value="1"/>
</dbReference>
<dbReference type="VEuPathDB" id="FungiDB:CCM_09496"/>
<proteinExistence type="predicted"/>
<protein>
    <submittedName>
        <fullName evidence="2">Uncharacterized protein</fullName>
    </submittedName>
</protein>
<dbReference type="RefSeq" id="XP_006674692.1">
    <property type="nucleotide sequence ID" value="XM_006674629.1"/>
</dbReference>
<evidence type="ECO:0000313" key="2">
    <source>
        <dbReference type="EMBL" id="EGX87873.1"/>
    </source>
</evidence>
<name>G3JUS3_CORMM</name>
<keyword evidence="1" id="KW-0732">Signal</keyword>
<evidence type="ECO:0000256" key="1">
    <source>
        <dbReference type="SAM" id="SignalP"/>
    </source>
</evidence>
<dbReference type="Proteomes" id="UP000001610">
    <property type="component" value="Unassembled WGS sequence"/>
</dbReference>
<dbReference type="AlphaFoldDB" id="G3JUS3"/>
<dbReference type="KEGG" id="cmt:CCM_09496"/>
<dbReference type="InParanoid" id="G3JUS3"/>
<accession>G3JUS3</accession>
<dbReference type="eggNOG" id="ENOG502TEMF">
    <property type="taxonomic scope" value="Eukaryota"/>
</dbReference>
<dbReference type="EMBL" id="JH126407">
    <property type="protein sequence ID" value="EGX87873.1"/>
    <property type="molecule type" value="Genomic_DNA"/>
</dbReference>
<keyword evidence="3" id="KW-1185">Reference proteome</keyword>
<dbReference type="GeneID" id="18171498"/>
<feature type="signal peptide" evidence="1">
    <location>
        <begin position="1"/>
        <end position="16"/>
    </location>
</feature>
<sequence>MIKLYTWLALLYSTVALQQGDGVSQAAVRDAGSKDHSSTTDATKTKKEKLIESVSTGFGPFLNTKGSRIEKSWTSKVYGWAEKDMIFSNTETRKSATMVRADIKNCNVTVSDPIALAPGIYCSPGFPVCSLSYTLTESGMFGIKNTVKIGASAKTTLQAGIPLIVDGKVEVGVTLDLTHERHTQNESSTGQTYRFDLKENESCVPSKVQLLLRCHSWPGKYHLQFDVPVTDTSRHGSALYKCRMYDAEEGLLKSPTGEGTWEVLVEDRETEYGKVFTGKAEDVLSKSIIKKWHDEYSKADSPSIHWLPKHNRIILCEPELVDKPDTVDIPLRGPDNLPLGHIGCVIEQWHSSPPLAEGNIKRNWNTAGENA</sequence>
<dbReference type="HOGENOM" id="CLU_745994_0_0_1"/>